<dbReference type="PANTHER" id="PTHR23321">
    <property type="entry name" value="RIBOSOMAL PROTEIN S15, BACTERIAL AND ORGANELLAR"/>
    <property type="match status" value="1"/>
</dbReference>
<dbReference type="PANTHER" id="PTHR23321:SF26">
    <property type="entry name" value="SMALL RIBOSOMAL SUBUNIT PROTEIN US15M"/>
    <property type="match status" value="1"/>
</dbReference>
<name>M7TVN8_EUTLA</name>
<dbReference type="eggNOG" id="KOG2815">
    <property type="taxonomic scope" value="Eukaryota"/>
</dbReference>
<feature type="region of interest" description="Disordered" evidence="4">
    <location>
        <begin position="20"/>
        <end position="122"/>
    </location>
</feature>
<evidence type="ECO:0000256" key="1">
    <source>
        <dbReference type="ARBA" id="ARBA00008434"/>
    </source>
</evidence>
<keyword evidence="3" id="KW-0687">Ribonucleoprotein</keyword>
<dbReference type="GO" id="GO:0005737">
    <property type="term" value="C:cytoplasm"/>
    <property type="evidence" value="ECO:0007669"/>
    <property type="project" value="UniProtKB-ARBA"/>
</dbReference>
<protein>
    <submittedName>
        <fullName evidence="5">Putative ribosomal protein s15-like protein</fullName>
    </submittedName>
</protein>
<accession>M7TVN8</accession>
<evidence type="ECO:0000313" key="5">
    <source>
        <dbReference type="EMBL" id="EMR70715.1"/>
    </source>
</evidence>
<organism evidence="5 6">
    <name type="scientific">Eutypa lata (strain UCR-EL1)</name>
    <name type="common">Grapevine dieback disease fungus</name>
    <name type="synonym">Eutypa armeniacae</name>
    <dbReference type="NCBI Taxonomy" id="1287681"/>
    <lineage>
        <taxon>Eukaryota</taxon>
        <taxon>Fungi</taxon>
        <taxon>Dikarya</taxon>
        <taxon>Ascomycota</taxon>
        <taxon>Pezizomycotina</taxon>
        <taxon>Sordariomycetes</taxon>
        <taxon>Xylariomycetidae</taxon>
        <taxon>Xylariales</taxon>
        <taxon>Diatrypaceae</taxon>
        <taxon>Eutypa</taxon>
    </lineage>
</organism>
<dbReference type="GO" id="GO:0003735">
    <property type="term" value="F:structural constituent of ribosome"/>
    <property type="evidence" value="ECO:0007669"/>
    <property type="project" value="InterPro"/>
</dbReference>
<keyword evidence="6" id="KW-1185">Reference proteome</keyword>
<dbReference type="SMART" id="SM01387">
    <property type="entry name" value="Ribosomal_S15"/>
    <property type="match status" value="1"/>
</dbReference>
<dbReference type="Gene3D" id="1.10.287.10">
    <property type="entry name" value="S15/NS1, RNA-binding"/>
    <property type="match status" value="1"/>
</dbReference>
<feature type="compositionally biased region" description="Low complexity" evidence="4">
    <location>
        <begin position="24"/>
        <end position="43"/>
    </location>
</feature>
<evidence type="ECO:0000256" key="2">
    <source>
        <dbReference type="ARBA" id="ARBA00022980"/>
    </source>
</evidence>
<dbReference type="OMA" id="HLQEHRN"/>
<evidence type="ECO:0000313" key="6">
    <source>
        <dbReference type="Proteomes" id="UP000012174"/>
    </source>
</evidence>
<dbReference type="EMBL" id="KB705796">
    <property type="protein sequence ID" value="EMR70715.1"/>
    <property type="molecule type" value="Genomic_DNA"/>
</dbReference>
<dbReference type="HOGENOM" id="CLU_078264_0_0_1"/>
<feature type="compositionally biased region" description="Low complexity" evidence="4">
    <location>
        <begin position="262"/>
        <end position="283"/>
    </location>
</feature>
<comment type="similarity">
    <text evidence="1">Belongs to the universal ribosomal protein uS15 family.</text>
</comment>
<reference evidence="6" key="1">
    <citation type="journal article" date="2013" name="Genome Announc.">
        <title>Draft genome sequence of the grapevine dieback fungus Eutypa lata UCR-EL1.</title>
        <authorList>
            <person name="Blanco-Ulate B."/>
            <person name="Rolshausen P.E."/>
            <person name="Cantu D."/>
        </authorList>
    </citation>
    <scope>NUCLEOTIDE SEQUENCE [LARGE SCALE GENOMIC DNA]</scope>
    <source>
        <strain evidence="6">UCR-EL1</strain>
    </source>
</reference>
<dbReference type="InterPro" id="IPR009068">
    <property type="entry name" value="uS15_NS1_RNA-bd_sf"/>
</dbReference>
<dbReference type="GO" id="GO:1990904">
    <property type="term" value="C:ribonucleoprotein complex"/>
    <property type="evidence" value="ECO:0007669"/>
    <property type="project" value="UniProtKB-KW"/>
</dbReference>
<dbReference type="STRING" id="1287681.M7TVN8"/>
<dbReference type="GO" id="GO:0005840">
    <property type="term" value="C:ribosome"/>
    <property type="evidence" value="ECO:0007669"/>
    <property type="project" value="UniProtKB-KW"/>
</dbReference>
<dbReference type="GO" id="GO:0006412">
    <property type="term" value="P:translation"/>
    <property type="evidence" value="ECO:0007669"/>
    <property type="project" value="InterPro"/>
</dbReference>
<feature type="compositionally biased region" description="Basic and acidic residues" evidence="4">
    <location>
        <begin position="193"/>
        <end position="213"/>
    </location>
</feature>
<dbReference type="InterPro" id="IPR005290">
    <property type="entry name" value="Ribosomal_uS15_bac-type"/>
</dbReference>
<feature type="region of interest" description="Disordered" evidence="4">
    <location>
        <begin position="164"/>
        <end position="213"/>
    </location>
</feature>
<dbReference type="SUPFAM" id="SSF47060">
    <property type="entry name" value="S15/NS1 RNA-binding domain"/>
    <property type="match status" value="1"/>
</dbReference>
<feature type="region of interest" description="Disordered" evidence="4">
    <location>
        <begin position="261"/>
        <end position="303"/>
    </location>
</feature>
<dbReference type="Proteomes" id="UP000012174">
    <property type="component" value="Unassembled WGS sequence"/>
</dbReference>
<gene>
    <name evidence="5" type="ORF">UCREL1_2243</name>
</gene>
<evidence type="ECO:0000256" key="4">
    <source>
        <dbReference type="SAM" id="MobiDB-lite"/>
    </source>
</evidence>
<dbReference type="KEGG" id="ela:UCREL1_2243"/>
<sequence length="379" mass="42509">MPPRIPGVQRLGTFSLCLRPALKPSTGPSPSTLLPLTQTASLSQKEKKRLAKQDPYRWAQMQQRKNTHLERRTQLQAERATARGDPVRGMTTPFVESLDSAGQAPLSTPPVDEDGNPLSEPHPLPTSPHVLNNLIQWDELEAALANAYELTRPDIVDLEDLDRKAEGEGERGAGVGGEEGEGEEGGPSIAAEVEARADPEKARRLREEQDTAHERAAEAIRRIVHLDAGSAKDRRHANVRRIIETFGRHNTDTTLKPRALSRGQLQRQEQQQQEQEQQLQNQEGEGEQRQRPVRAGPDTGSSEVQIGILTAKIRALANELEKGRGYRDKVGKRDLRLLVHRRQRLLQYMERKERGSERWTHMVQTLGLTEATYKGQITL</sequence>
<dbReference type="OrthoDB" id="441444at2759"/>
<dbReference type="Pfam" id="PF00312">
    <property type="entry name" value="Ribosomal_S15"/>
    <property type="match status" value="1"/>
</dbReference>
<proteinExistence type="inferred from homology"/>
<evidence type="ECO:0000256" key="3">
    <source>
        <dbReference type="ARBA" id="ARBA00023274"/>
    </source>
</evidence>
<keyword evidence="2 5" id="KW-0689">Ribosomal protein</keyword>
<dbReference type="AlphaFoldDB" id="M7TVN8"/>
<dbReference type="CDD" id="cd00353">
    <property type="entry name" value="Ribosomal_S15p_S13e"/>
    <property type="match status" value="1"/>
</dbReference>
<dbReference type="InterPro" id="IPR000589">
    <property type="entry name" value="Ribosomal_uS15"/>
</dbReference>